<dbReference type="InterPro" id="IPR013658">
    <property type="entry name" value="SGL"/>
</dbReference>
<keyword evidence="3" id="KW-0862">Zinc</keyword>
<name>A0A4P6X225_HYDPS</name>
<dbReference type="PANTHER" id="PTHR47572">
    <property type="entry name" value="LIPOPROTEIN-RELATED"/>
    <property type="match status" value="1"/>
</dbReference>
<protein>
    <submittedName>
        <fullName evidence="5">Virginiamycin B lyase</fullName>
    </submittedName>
</protein>
<dbReference type="Proteomes" id="UP000293912">
    <property type="component" value="Chromosome"/>
</dbReference>
<keyword evidence="6" id="KW-1185">Reference proteome</keyword>
<dbReference type="GO" id="GO:0016787">
    <property type="term" value="F:hydrolase activity"/>
    <property type="evidence" value="ECO:0007669"/>
    <property type="project" value="UniProtKB-KW"/>
</dbReference>
<dbReference type="InterPro" id="IPR051262">
    <property type="entry name" value="SMP-30/CGR1_Lactonase"/>
</dbReference>
<accession>A0A4P6X225</accession>
<evidence type="ECO:0000313" key="5">
    <source>
        <dbReference type="EMBL" id="QBM30180.1"/>
    </source>
</evidence>
<feature type="binding site" evidence="3">
    <location>
        <position position="119"/>
    </location>
    <ligand>
        <name>substrate</name>
    </ligand>
</feature>
<dbReference type="InterPro" id="IPR005511">
    <property type="entry name" value="SMP-30"/>
</dbReference>
<feature type="binding site" evidence="3">
    <location>
        <position position="151"/>
    </location>
    <ligand>
        <name>a divalent metal cation</name>
        <dbReference type="ChEBI" id="CHEBI:60240"/>
    </ligand>
</feature>
<dbReference type="InterPro" id="IPR011042">
    <property type="entry name" value="6-blade_b-propeller_TolB-like"/>
</dbReference>
<evidence type="ECO:0000256" key="3">
    <source>
        <dbReference type="PIRSR" id="PIRSR605511-2"/>
    </source>
</evidence>
<dbReference type="GO" id="GO:0016829">
    <property type="term" value="F:lyase activity"/>
    <property type="evidence" value="ECO:0007669"/>
    <property type="project" value="UniProtKB-KW"/>
</dbReference>
<sequence length="300" mass="32109">MALAPRFSVLVSGYTFFESPRWRDDHLWLSDFYTHQIIRVDRQGRVEKIADVPQQPSGMGWLPDGRLLVVSMRDRKVLRREADGRLVTHADLSSVANGHVNDMVVDAQGRAYVGNFGFDLMGGGAPHTATLARVDPDGSVHAAAEGLYFPNGSMITPDGQTLIVAETMGNRISAFDIQPDGQLGPRRDWAAWGPLPAMTDVPSVLGALKAAPDGATLDAEGAVWFADAVGHRVVRMAPGGEILESISTGDQGAFACTLGGPDGRTLFICVAPDFLEHARQAAREAAIWTTTVNVPGAGRP</sequence>
<feature type="binding site" evidence="3">
    <location>
        <position position="101"/>
    </location>
    <ligand>
        <name>substrate</name>
    </ligand>
</feature>
<keyword evidence="5" id="KW-0456">Lyase</keyword>
<evidence type="ECO:0000256" key="1">
    <source>
        <dbReference type="ARBA" id="ARBA00022801"/>
    </source>
</evidence>
<dbReference type="AlphaFoldDB" id="A0A4P6X225"/>
<organism evidence="5 6">
    <name type="scientific">Hydrogenophaga pseudoflava</name>
    <name type="common">Pseudomonas carboxydoflava</name>
    <dbReference type="NCBI Taxonomy" id="47421"/>
    <lineage>
        <taxon>Bacteria</taxon>
        <taxon>Pseudomonadati</taxon>
        <taxon>Pseudomonadota</taxon>
        <taxon>Betaproteobacteria</taxon>
        <taxon>Burkholderiales</taxon>
        <taxon>Comamonadaceae</taxon>
        <taxon>Hydrogenophaga</taxon>
    </lineage>
</organism>
<feature type="binding site" evidence="3">
    <location>
        <position position="18"/>
    </location>
    <ligand>
        <name>a divalent metal cation</name>
        <dbReference type="ChEBI" id="CHEBI:60240"/>
    </ligand>
</feature>
<evidence type="ECO:0000256" key="2">
    <source>
        <dbReference type="PIRSR" id="PIRSR605511-1"/>
    </source>
</evidence>
<dbReference type="PANTHER" id="PTHR47572:SF4">
    <property type="entry name" value="LACTONASE DRP35"/>
    <property type="match status" value="1"/>
</dbReference>
<evidence type="ECO:0000313" key="6">
    <source>
        <dbReference type="Proteomes" id="UP000293912"/>
    </source>
</evidence>
<dbReference type="KEGG" id="hpse:HPF_20975"/>
<feature type="active site" description="Proton donor/acceptor" evidence="2">
    <location>
        <position position="213"/>
    </location>
</feature>
<dbReference type="Pfam" id="PF08450">
    <property type="entry name" value="SGL"/>
    <property type="match status" value="1"/>
</dbReference>
<dbReference type="Gene3D" id="2.120.10.30">
    <property type="entry name" value="TolB, C-terminal domain"/>
    <property type="match status" value="1"/>
</dbReference>
<dbReference type="GO" id="GO:0046872">
    <property type="term" value="F:metal ion binding"/>
    <property type="evidence" value="ECO:0007669"/>
    <property type="project" value="UniProtKB-KW"/>
</dbReference>
<dbReference type="SUPFAM" id="SSF63829">
    <property type="entry name" value="Calcium-dependent phosphotriesterase"/>
    <property type="match status" value="1"/>
</dbReference>
<dbReference type="PRINTS" id="PR01790">
    <property type="entry name" value="SMP30FAMILY"/>
</dbReference>
<keyword evidence="1" id="KW-0378">Hydrolase</keyword>
<dbReference type="EMBL" id="CP037867">
    <property type="protein sequence ID" value="QBM30180.1"/>
    <property type="molecule type" value="Genomic_DNA"/>
</dbReference>
<dbReference type="RefSeq" id="WP_066155242.1">
    <property type="nucleotide sequence ID" value="NZ_CP037867.1"/>
</dbReference>
<keyword evidence="3" id="KW-0479">Metal-binding</keyword>
<feature type="domain" description="SMP-30/Gluconolactonase/LRE-like region" evidence="4">
    <location>
        <begin position="18"/>
        <end position="270"/>
    </location>
</feature>
<proteinExistence type="predicted"/>
<feature type="binding site" evidence="3">
    <location>
        <position position="213"/>
    </location>
    <ligand>
        <name>a divalent metal cation</name>
        <dbReference type="ChEBI" id="CHEBI:60240"/>
    </ligand>
</feature>
<reference evidence="5 6" key="1">
    <citation type="submission" date="2019-03" db="EMBL/GenBank/DDBJ databases">
        <authorList>
            <person name="Sebastian G."/>
            <person name="Baumann P."/>
            <person name="Ruckert C."/>
            <person name="Kalinowski J."/>
            <person name="Nebel B."/>
            <person name="Takors R."/>
            <person name="Blombach B."/>
        </authorList>
    </citation>
    <scope>NUCLEOTIDE SEQUENCE [LARGE SCALE GENOMIC DNA]</scope>
    <source>
        <strain evidence="5 6">DSM 1084</strain>
    </source>
</reference>
<gene>
    <name evidence="5" type="primary">vgb3</name>
    <name evidence="5" type="ORF">HPF_20975</name>
</gene>
<evidence type="ECO:0000259" key="4">
    <source>
        <dbReference type="Pfam" id="PF08450"/>
    </source>
</evidence>
<comment type="cofactor">
    <cofactor evidence="3">
        <name>Zn(2+)</name>
        <dbReference type="ChEBI" id="CHEBI:29105"/>
    </cofactor>
    <text evidence="3">Binds 1 divalent metal cation per subunit.</text>
</comment>